<organism evidence="2">
    <name type="scientific">Metalysinibacillus saudimassiliensis</name>
    <dbReference type="NCBI Taxonomy" id="1461583"/>
    <lineage>
        <taxon>Bacteria</taxon>
        <taxon>Bacillati</taxon>
        <taxon>Bacillota</taxon>
        <taxon>Bacilli</taxon>
        <taxon>Bacillales</taxon>
        <taxon>Caryophanaceae</taxon>
        <taxon>Metalysinibacillus</taxon>
    </lineage>
</organism>
<name>A0A078M6W2_9BACL</name>
<protein>
    <submittedName>
        <fullName evidence="2">Uncharacterized protein</fullName>
    </submittedName>
</protein>
<dbReference type="PROSITE" id="PS51257">
    <property type="entry name" value="PROKAR_LIPOPROTEIN"/>
    <property type="match status" value="1"/>
</dbReference>
<evidence type="ECO:0000313" key="2">
    <source>
        <dbReference type="EMBL" id="CEA03143.1"/>
    </source>
</evidence>
<dbReference type="EMBL" id="LN483075">
    <property type="protein sequence ID" value="CEA03143.1"/>
    <property type="molecule type" value="Genomic_DNA"/>
</dbReference>
<keyword evidence="1" id="KW-1133">Transmembrane helix</keyword>
<keyword evidence="1" id="KW-0472">Membrane</keyword>
<sequence length="57" mass="6271">MNGKKMASLIIVLAILVAAGCALSIYLFFKYYEPKPVQINTSADTTYYISSTPSHLL</sequence>
<feature type="transmembrane region" description="Helical" evidence="1">
    <location>
        <begin position="6"/>
        <end position="29"/>
    </location>
</feature>
<reference evidence="2" key="1">
    <citation type="submission" date="2014-07" db="EMBL/GenBank/DDBJ databases">
        <authorList>
            <person name="Urmite Genomes Urmite Genomes"/>
        </authorList>
    </citation>
    <scope>NUCLEOTIDE SEQUENCE</scope>
    <source>
        <strain evidence="2">13S34_air</strain>
    </source>
</reference>
<keyword evidence="1" id="KW-0812">Transmembrane</keyword>
<proteinExistence type="predicted"/>
<dbReference type="AlphaFoldDB" id="A0A078M6W2"/>
<evidence type="ECO:0000256" key="1">
    <source>
        <dbReference type="SAM" id="Phobius"/>
    </source>
</evidence>
<accession>A0A078M6W2</accession>
<dbReference type="HOGENOM" id="CLU_2991327_0_0_9"/>
<dbReference type="PATRIC" id="fig|1461583.4.peg.1408"/>
<gene>
    <name evidence="2" type="ORF">BN1050_01452</name>
</gene>